<evidence type="ECO:0000256" key="1">
    <source>
        <dbReference type="SAM" id="MobiDB-lite"/>
    </source>
</evidence>
<dbReference type="Proteomes" id="UP000672039">
    <property type="component" value="Chromosome"/>
</dbReference>
<accession>A0ABX7WU13</accession>
<evidence type="ECO:0000313" key="2">
    <source>
        <dbReference type="EMBL" id="QTR47170.1"/>
    </source>
</evidence>
<dbReference type="SUPFAM" id="SSF53146">
    <property type="entry name" value="Nitrogenase accessory factor-like"/>
    <property type="match status" value="1"/>
</dbReference>
<reference evidence="2 3" key="1">
    <citation type="submission" date="2021-04" db="EMBL/GenBank/DDBJ databases">
        <title>Genomics, taxonomy and metabolism of representatives of sulfur bacteria of the genus Thiothrix: Thiothrix fructosivorans QT, Thiothrix unzii A1T and three new species, Thiothrix subterranea sp. nov., Thiothrix litoralis sp. nov. and 'Candidatus Thiothrix anitrata' sp. nov.</title>
        <authorList>
            <person name="Ravin N.V."/>
            <person name="Smolyakov D."/>
            <person name="Rudenko T.S."/>
            <person name="Mardanov A.V."/>
            <person name="Beletsky A.V."/>
            <person name="Markov N.D."/>
            <person name="Fomenkov A.I."/>
            <person name="Roberts R.J."/>
            <person name="Karnachuk O.V."/>
            <person name="Novikov A."/>
            <person name="Grabovich M.Y."/>
        </authorList>
    </citation>
    <scope>NUCLEOTIDE SEQUENCE [LARGE SCALE GENOMIC DNA]</scope>
    <source>
        <strain evidence="2 3">AS</strain>
    </source>
</reference>
<evidence type="ECO:0000313" key="3">
    <source>
        <dbReference type="Proteomes" id="UP000672039"/>
    </source>
</evidence>
<name>A0ABX7WU13_9GAMM</name>
<organism evidence="2 3">
    <name type="scientific">Thiothrix litoralis</name>
    <dbReference type="NCBI Taxonomy" id="2891210"/>
    <lineage>
        <taxon>Bacteria</taxon>
        <taxon>Pseudomonadati</taxon>
        <taxon>Pseudomonadota</taxon>
        <taxon>Gammaproteobacteria</taxon>
        <taxon>Thiotrichales</taxon>
        <taxon>Thiotrichaceae</taxon>
        <taxon>Thiothrix</taxon>
    </lineage>
</organism>
<keyword evidence="3" id="KW-1185">Reference proteome</keyword>
<gene>
    <name evidence="2" type="ORF">J9253_04305</name>
</gene>
<proteinExistence type="predicted"/>
<dbReference type="InterPro" id="IPR036105">
    <property type="entry name" value="DiNase_FeMo-co_biosyn_sf"/>
</dbReference>
<dbReference type="Gene3D" id="3.30.420.130">
    <property type="entry name" value="Dinitrogenase iron-molybdenum cofactor biosynthesis domain"/>
    <property type="match status" value="1"/>
</dbReference>
<feature type="region of interest" description="Disordered" evidence="1">
    <location>
        <begin position="114"/>
        <end position="133"/>
    </location>
</feature>
<dbReference type="RefSeq" id="WP_210223454.1">
    <property type="nucleotide sequence ID" value="NZ_CP072801.1"/>
</dbReference>
<protein>
    <submittedName>
        <fullName evidence="2">Nitrogen fixation protein</fullName>
    </submittedName>
</protein>
<sequence length="133" mass="14561">MNIGPLKIGVSSQNFRTVTGHAGKGRRFMVYETTNAEEILEIGRLDLPKEMSLHEWNGQGEHPLFDLDILITGSCGDGFIRKMGSRGVQVRATSETDPITAVKALLAGTLPEAAPHDHAHQHGDDDHHHSQPH</sequence>
<dbReference type="EMBL" id="CP072801">
    <property type="protein sequence ID" value="QTR47170.1"/>
    <property type="molecule type" value="Genomic_DNA"/>
</dbReference>